<dbReference type="AlphaFoldDB" id="A0A8H5BAT0"/>
<proteinExistence type="predicted"/>
<evidence type="ECO:0000313" key="2">
    <source>
        <dbReference type="Proteomes" id="UP000541558"/>
    </source>
</evidence>
<dbReference type="EMBL" id="JAACJK010000173">
    <property type="protein sequence ID" value="KAF5319824.1"/>
    <property type="molecule type" value="Genomic_DNA"/>
</dbReference>
<dbReference type="OrthoDB" id="10509155at2759"/>
<reference evidence="1 2" key="1">
    <citation type="journal article" date="2020" name="ISME J.">
        <title>Uncovering the hidden diversity of litter-decomposition mechanisms in mushroom-forming fungi.</title>
        <authorList>
            <person name="Floudas D."/>
            <person name="Bentzer J."/>
            <person name="Ahren D."/>
            <person name="Johansson T."/>
            <person name="Persson P."/>
            <person name="Tunlid A."/>
        </authorList>
    </citation>
    <scope>NUCLEOTIDE SEQUENCE [LARGE SCALE GENOMIC DNA]</scope>
    <source>
        <strain evidence="1 2">CBS 175.51</strain>
    </source>
</reference>
<evidence type="ECO:0000313" key="1">
    <source>
        <dbReference type="EMBL" id="KAF5319824.1"/>
    </source>
</evidence>
<gene>
    <name evidence="1" type="ORF">D9611_012854</name>
</gene>
<organism evidence="1 2">
    <name type="scientific">Ephemerocybe angulata</name>
    <dbReference type="NCBI Taxonomy" id="980116"/>
    <lineage>
        <taxon>Eukaryota</taxon>
        <taxon>Fungi</taxon>
        <taxon>Dikarya</taxon>
        <taxon>Basidiomycota</taxon>
        <taxon>Agaricomycotina</taxon>
        <taxon>Agaricomycetes</taxon>
        <taxon>Agaricomycetidae</taxon>
        <taxon>Agaricales</taxon>
        <taxon>Agaricineae</taxon>
        <taxon>Psathyrellaceae</taxon>
        <taxon>Ephemerocybe</taxon>
    </lineage>
</organism>
<name>A0A8H5BAT0_9AGAR</name>
<dbReference type="Proteomes" id="UP000541558">
    <property type="component" value="Unassembled WGS sequence"/>
</dbReference>
<keyword evidence="2" id="KW-1185">Reference proteome</keyword>
<sequence>MYQIFRSDHQIARVMFYCLATSRALYFASPVPLCPIVSSVSGPVPLNYGRQIRDPSDCPPVLFGVNTRKKVVRFAVV</sequence>
<accession>A0A8H5BAT0</accession>
<comment type="caution">
    <text evidence="1">The sequence shown here is derived from an EMBL/GenBank/DDBJ whole genome shotgun (WGS) entry which is preliminary data.</text>
</comment>
<protein>
    <submittedName>
        <fullName evidence="1">Uncharacterized protein</fullName>
    </submittedName>
</protein>